<accession>A0A3B0WVE3</accession>
<dbReference type="InterPro" id="IPR003395">
    <property type="entry name" value="RecF/RecN/SMC_N"/>
</dbReference>
<keyword evidence="7" id="KW-0067">ATP-binding</keyword>
<organism evidence="10">
    <name type="scientific">hydrothermal vent metagenome</name>
    <dbReference type="NCBI Taxonomy" id="652676"/>
    <lineage>
        <taxon>unclassified sequences</taxon>
        <taxon>metagenomes</taxon>
        <taxon>ecological metagenomes</taxon>
    </lineage>
</organism>
<dbReference type="GO" id="GO:0006302">
    <property type="term" value="P:double-strand break repair"/>
    <property type="evidence" value="ECO:0007669"/>
    <property type="project" value="TreeGrafter"/>
</dbReference>
<dbReference type="InterPro" id="IPR027417">
    <property type="entry name" value="P-loop_NTPase"/>
</dbReference>
<keyword evidence="4" id="KW-0963">Cytoplasm</keyword>
<keyword evidence="6" id="KW-0547">Nucleotide-binding</keyword>
<comment type="subcellular location">
    <subcellularLocation>
        <location evidence="1">Cytoplasm</location>
    </subcellularLocation>
</comment>
<dbReference type="SUPFAM" id="SSF52540">
    <property type="entry name" value="P-loop containing nucleoside triphosphate hydrolases"/>
    <property type="match status" value="1"/>
</dbReference>
<evidence type="ECO:0000259" key="9">
    <source>
        <dbReference type="Pfam" id="PF02463"/>
    </source>
</evidence>
<comment type="similarity">
    <text evidence="2">Belongs to the RecF family.</text>
</comment>
<evidence type="ECO:0000256" key="8">
    <source>
        <dbReference type="ARBA" id="ARBA00023125"/>
    </source>
</evidence>
<dbReference type="Pfam" id="PF02463">
    <property type="entry name" value="SMC_N"/>
    <property type="match status" value="1"/>
</dbReference>
<dbReference type="Gene3D" id="1.20.1050.90">
    <property type="entry name" value="RecF/RecN/SMC, N-terminal domain"/>
    <property type="match status" value="1"/>
</dbReference>
<evidence type="ECO:0000256" key="4">
    <source>
        <dbReference type="ARBA" id="ARBA00022490"/>
    </source>
</evidence>
<dbReference type="HAMAP" id="MF_00365">
    <property type="entry name" value="RecF"/>
    <property type="match status" value="1"/>
</dbReference>
<dbReference type="GO" id="GO:0005737">
    <property type="term" value="C:cytoplasm"/>
    <property type="evidence" value="ECO:0007669"/>
    <property type="project" value="UniProtKB-SubCell"/>
</dbReference>
<dbReference type="NCBIfam" id="TIGR00611">
    <property type="entry name" value="recf"/>
    <property type="match status" value="1"/>
</dbReference>
<proteinExistence type="inferred from homology"/>
<keyword evidence="8" id="KW-0238">DNA-binding</keyword>
<dbReference type="InterPro" id="IPR018078">
    <property type="entry name" value="DNA-binding_RecF_CS"/>
</dbReference>
<protein>
    <recommendedName>
        <fullName evidence="3">DNA replication and repair protein RecF</fullName>
    </recommendedName>
</protein>
<evidence type="ECO:0000256" key="6">
    <source>
        <dbReference type="ARBA" id="ARBA00022741"/>
    </source>
</evidence>
<dbReference type="PANTHER" id="PTHR32182">
    <property type="entry name" value="DNA REPLICATION AND REPAIR PROTEIN RECF"/>
    <property type="match status" value="1"/>
</dbReference>
<feature type="domain" description="RecF/RecN/SMC N-terminal" evidence="9">
    <location>
        <begin position="3"/>
        <end position="340"/>
    </location>
</feature>
<dbReference type="Gene3D" id="3.40.50.300">
    <property type="entry name" value="P-loop containing nucleotide triphosphate hydrolases"/>
    <property type="match status" value="1"/>
</dbReference>
<dbReference type="InterPro" id="IPR042174">
    <property type="entry name" value="RecF_2"/>
</dbReference>
<evidence type="ECO:0000256" key="2">
    <source>
        <dbReference type="ARBA" id="ARBA00008016"/>
    </source>
</evidence>
<dbReference type="GO" id="GO:0005524">
    <property type="term" value="F:ATP binding"/>
    <property type="evidence" value="ECO:0007669"/>
    <property type="project" value="UniProtKB-KW"/>
</dbReference>
<sequence>MRLAQLQIKNFRNLEDVKISPVQGVNLILGDNASGKTSLLEAIYYLSHVRSFRTQYVTDLILRESPYLQLVANIETADKNTIPFGIRRSRNKSEIRVNKRPVKRVSDIAAQFPVLAIHPDSYKLITGSPSQRRQYMDWGVFHVEHGFFQAWQRYKKALSQRNAALKSKQKYDVCQLWNNEIHKTAHYIDQLRQQYFDKLLPYFYQLTKQFFNNEIVVIEYKRGWSPDCDLIKFLEENLQKERMRGYTQYGPHRAEINIKVNGQSAQTCISRGQQKLLVALMRLAQAMQFTEATQKPCVLLYDDLPAELDSRHRKLILSVLSKMNIQLFLTAIEKQQIDLFAWEKKWETKKVFHVEQGKINTAN</sequence>
<evidence type="ECO:0000313" key="10">
    <source>
        <dbReference type="EMBL" id="VAW54627.1"/>
    </source>
</evidence>
<dbReference type="EMBL" id="UOFD01000079">
    <property type="protein sequence ID" value="VAW54627.1"/>
    <property type="molecule type" value="Genomic_DNA"/>
</dbReference>
<dbReference type="AlphaFoldDB" id="A0A3B0WVE3"/>
<reference evidence="10" key="1">
    <citation type="submission" date="2018-06" db="EMBL/GenBank/DDBJ databases">
        <authorList>
            <person name="Zhirakovskaya E."/>
        </authorList>
    </citation>
    <scope>NUCLEOTIDE SEQUENCE</scope>
</reference>
<dbReference type="GO" id="GO:0000731">
    <property type="term" value="P:DNA synthesis involved in DNA repair"/>
    <property type="evidence" value="ECO:0007669"/>
    <property type="project" value="TreeGrafter"/>
</dbReference>
<dbReference type="PANTHER" id="PTHR32182:SF0">
    <property type="entry name" value="DNA REPLICATION AND REPAIR PROTEIN RECF"/>
    <property type="match status" value="1"/>
</dbReference>
<evidence type="ECO:0000256" key="5">
    <source>
        <dbReference type="ARBA" id="ARBA00022705"/>
    </source>
</evidence>
<evidence type="ECO:0000256" key="1">
    <source>
        <dbReference type="ARBA" id="ARBA00004496"/>
    </source>
</evidence>
<dbReference type="PROSITE" id="PS00617">
    <property type="entry name" value="RECF_1"/>
    <property type="match status" value="1"/>
</dbReference>
<name>A0A3B0WVE3_9ZZZZ</name>
<dbReference type="InterPro" id="IPR001238">
    <property type="entry name" value="DNA-binding_RecF"/>
</dbReference>
<gene>
    <name evidence="10" type="ORF">MNBD_GAMMA06-507</name>
</gene>
<evidence type="ECO:0000256" key="3">
    <source>
        <dbReference type="ARBA" id="ARBA00020170"/>
    </source>
</evidence>
<evidence type="ECO:0000256" key="7">
    <source>
        <dbReference type="ARBA" id="ARBA00022840"/>
    </source>
</evidence>
<dbReference type="GO" id="GO:0006260">
    <property type="term" value="P:DNA replication"/>
    <property type="evidence" value="ECO:0007669"/>
    <property type="project" value="UniProtKB-KW"/>
</dbReference>
<keyword evidence="5" id="KW-0235">DNA replication</keyword>
<dbReference type="GO" id="GO:0003697">
    <property type="term" value="F:single-stranded DNA binding"/>
    <property type="evidence" value="ECO:0007669"/>
    <property type="project" value="InterPro"/>
</dbReference>